<organism evidence="3 4">
    <name type="scientific">Mesobacillus campisalis</name>
    <dbReference type="NCBI Taxonomy" id="1408103"/>
    <lineage>
        <taxon>Bacteria</taxon>
        <taxon>Bacillati</taxon>
        <taxon>Bacillota</taxon>
        <taxon>Bacilli</taxon>
        <taxon>Bacillales</taxon>
        <taxon>Bacillaceae</taxon>
        <taxon>Mesobacillus</taxon>
    </lineage>
</organism>
<keyword evidence="4" id="KW-1185">Reference proteome</keyword>
<sequence>MGKLKLNDRQVEELLKELPKLEDGRRPEEIYRNVAANLRKRRQRSWFMPALASAAAAALFFILSPGLGLQQEQTARQESSMDHAGTSTEMKDVGSLTHAGDGSQMNASLSTDAEPAKEEIGISSIQPTAVYKQDLETYEALTYAIPDANAQIAVPVTVLVKKAGKKNWFEQFEETMPKLTEEEWGLMDYYPLSADISYDQASKTVNVDVPEGHPYGFGSAAETWFLTVLEDSLPHDKVNRVSFSTEGRKGIELGNTGEKFELPLPQPQPQPEGHAYLFYYRDEGEESVPYMVPANESFNTFREALEAMAVNREEFGLRASLPENFALEGALIKENGPVLHLELPQGSSFEESFIYSLEAIMLTAKSFGYEALKIDNAEPSEIGPFNLNESLELPVGANKKIIGLN</sequence>
<evidence type="ECO:0000256" key="2">
    <source>
        <dbReference type="SAM" id="Phobius"/>
    </source>
</evidence>
<keyword evidence="2" id="KW-0812">Transmembrane</keyword>
<reference evidence="3 4" key="1">
    <citation type="submission" date="2015-04" db="EMBL/GenBank/DDBJ databases">
        <title>Taxonomic description and genome sequence of Bacillus campisalis sp. nov., a novel member of the genus Bacillus isolated from solar saltern.</title>
        <authorList>
            <person name="Mathan Kumar R."/>
            <person name="Kaur G."/>
            <person name="Kumar A."/>
            <person name="Singh N.K."/>
            <person name="Kaur N."/>
            <person name="Kumar N."/>
            <person name="Mayilraj S."/>
        </authorList>
    </citation>
    <scope>NUCLEOTIDE SEQUENCE [LARGE SCALE GENOMIC DNA]</scope>
    <source>
        <strain evidence="3 4">SA2-6</strain>
    </source>
</reference>
<keyword evidence="2" id="KW-1133">Transmembrane helix</keyword>
<dbReference type="Proteomes" id="UP000034166">
    <property type="component" value="Unassembled WGS sequence"/>
</dbReference>
<evidence type="ECO:0000256" key="1">
    <source>
        <dbReference type="SAM" id="MobiDB-lite"/>
    </source>
</evidence>
<dbReference type="PATRIC" id="fig|1408103.3.peg.2825"/>
<dbReference type="OrthoDB" id="2965336at2"/>
<evidence type="ECO:0000313" key="4">
    <source>
        <dbReference type="Proteomes" id="UP000034166"/>
    </source>
</evidence>
<dbReference type="AlphaFoldDB" id="A0A0M2SV29"/>
<proteinExistence type="predicted"/>
<keyword evidence="2" id="KW-0472">Membrane</keyword>
<accession>A0A0M2SV29</accession>
<evidence type="ECO:0000313" key="3">
    <source>
        <dbReference type="EMBL" id="KKK37561.1"/>
    </source>
</evidence>
<dbReference type="RefSeq" id="WP_046524121.1">
    <property type="nucleotide sequence ID" value="NZ_LAYY01000013.1"/>
</dbReference>
<protein>
    <recommendedName>
        <fullName evidence="5">Negative regulator of sigma-X activity</fullName>
    </recommendedName>
</protein>
<feature type="region of interest" description="Disordered" evidence="1">
    <location>
        <begin position="72"/>
        <end position="115"/>
    </location>
</feature>
<evidence type="ECO:0008006" key="5">
    <source>
        <dbReference type="Google" id="ProtNLM"/>
    </source>
</evidence>
<dbReference type="EMBL" id="LAYY01000013">
    <property type="protein sequence ID" value="KKK37561.1"/>
    <property type="molecule type" value="Genomic_DNA"/>
</dbReference>
<name>A0A0M2SV29_9BACI</name>
<comment type="caution">
    <text evidence="3">The sequence shown here is derived from an EMBL/GenBank/DDBJ whole genome shotgun (WGS) entry which is preliminary data.</text>
</comment>
<gene>
    <name evidence="3" type="ORF">WQ57_12535</name>
</gene>
<feature type="transmembrane region" description="Helical" evidence="2">
    <location>
        <begin position="46"/>
        <end position="67"/>
    </location>
</feature>